<proteinExistence type="predicted"/>
<organism evidence="2 3">
    <name type="scientific">Erythranthe guttata</name>
    <name type="common">Yellow monkey flower</name>
    <name type="synonym">Mimulus guttatus</name>
    <dbReference type="NCBI Taxonomy" id="4155"/>
    <lineage>
        <taxon>Eukaryota</taxon>
        <taxon>Viridiplantae</taxon>
        <taxon>Streptophyta</taxon>
        <taxon>Embryophyta</taxon>
        <taxon>Tracheophyta</taxon>
        <taxon>Spermatophyta</taxon>
        <taxon>Magnoliopsida</taxon>
        <taxon>eudicotyledons</taxon>
        <taxon>Gunneridae</taxon>
        <taxon>Pentapetalae</taxon>
        <taxon>asterids</taxon>
        <taxon>lamiids</taxon>
        <taxon>Lamiales</taxon>
        <taxon>Phrymaceae</taxon>
        <taxon>Erythranthe</taxon>
    </lineage>
</organism>
<dbReference type="Pfam" id="PF00240">
    <property type="entry name" value="ubiquitin"/>
    <property type="match status" value="1"/>
</dbReference>
<keyword evidence="3" id="KW-1185">Reference proteome</keyword>
<dbReference type="CDD" id="cd16106">
    <property type="entry name" value="Ubl_Dsk2p_like"/>
    <property type="match status" value="1"/>
</dbReference>
<dbReference type="GO" id="GO:0031593">
    <property type="term" value="F:polyubiquitin modification-dependent protein binding"/>
    <property type="evidence" value="ECO:0000318"/>
    <property type="project" value="GO_Central"/>
</dbReference>
<reference evidence="2 3" key="1">
    <citation type="journal article" date="2013" name="Proc. Natl. Acad. Sci. U.S.A.">
        <title>Fine-scale variation in meiotic recombination in Mimulus inferred from population shotgun sequencing.</title>
        <authorList>
            <person name="Hellsten U."/>
            <person name="Wright K.M."/>
            <person name="Jenkins J."/>
            <person name="Shu S."/>
            <person name="Yuan Y."/>
            <person name="Wessler S.R."/>
            <person name="Schmutz J."/>
            <person name="Willis J.H."/>
            <person name="Rokhsar D.S."/>
        </authorList>
    </citation>
    <scope>NUCLEOTIDE SEQUENCE [LARGE SCALE GENOMIC DNA]</scope>
    <source>
        <strain evidence="3">cv. DUN x IM62</strain>
    </source>
</reference>
<dbReference type="SMART" id="SM00213">
    <property type="entry name" value="UBQ"/>
    <property type="match status" value="1"/>
</dbReference>
<accession>A0A022QTA8</accession>
<dbReference type="PROSITE" id="PS50053">
    <property type="entry name" value="UBIQUITIN_2"/>
    <property type="match status" value="1"/>
</dbReference>
<dbReference type="EMBL" id="KI631018">
    <property type="protein sequence ID" value="EYU30829.1"/>
    <property type="molecule type" value="Genomic_DNA"/>
</dbReference>
<dbReference type="PANTHER" id="PTHR10677:SF3">
    <property type="entry name" value="FI07626P-RELATED"/>
    <property type="match status" value="1"/>
</dbReference>
<gene>
    <name evidence="2" type="ORF">MIMGU_mgv1a019016mg</name>
</gene>
<evidence type="ECO:0000313" key="3">
    <source>
        <dbReference type="Proteomes" id="UP000030748"/>
    </source>
</evidence>
<sequence>MSGGAASHGGTDSSNHAGEEEVTINISCSDGAKFSVQVCLDSTVVLFKSIVARKCEIPTRQQRVIYRGRILADDRTLRSYGLEAGHTVHLVRSSATSVPAASTEAGARNFFPGFDEGGPGGPGLISTFFPGILRDGIRNYSDIYEHVQQQFRQNPNLVSDFFNSPSVRNVMRNPEILRTMMLSSPESREIMD</sequence>
<dbReference type="AlphaFoldDB" id="A0A022QTA8"/>
<feature type="domain" description="Ubiquitin-like" evidence="1">
    <location>
        <begin position="22"/>
        <end position="97"/>
    </location>
</feature>
<dbReference type="GO" id="GO:0006511">
    <property type="term" value="P:ubiquitin-dependent protein catabolic process"/>
    <property type="evidence" value="ECO:0000318"/>
    <property type="project" value="GO_Central"/>
</dbReference>
<dbReference type="STRING" id="4155.A0A022QTA8"/>
<protein>
    <recommendedName>
        <fullName evidence="1">Ubiquitin-like domain-containing protein</fullName>
    </recommendedName>
</protein>
<evidence type="ECO:0000259" key="1">
    <source>
        <dbReference type="PROSITE" id="PS50053"/>
    </source>
</evidence>
<dbReference type="Pfam" id="PF23195">
    <property type="entry name" value="UBQLN1"/>
    <property type="match status" value="1"/>
</dbReference>
<dbReference type="GO" id="GO:0005829">
    <property type="term" value="C:cytosol"/>
    <property type="evidence" value="ECO:0000318"/>
    <property type="project" value="GO_Central"/>
</dbReference>
<dbReference type="InterPro" id="IPR029071">
    <property type="entry name" value="Ubiquitin-like_domsf"/>
</dbReference>
<dbReference type="Gene3D" id="3.10.20.90">
    <property type="entry name" value="Phosphatidylinositol 3-kinase Catalytic Subunit, Chain A, domain 1"/>
    <property type="match status" value="1"/>
</dbReference>
<dbReference type="SUPFAM" id="SSF54236">
    <property type="entry name" value="Ubiquitin-like"/>
    <property type="match status" value="1"/>
</dbReference>
<name>A0A022QTA8_ERYGU</name>
<dbReference type="eggNOG" id="KOG0010">
    <property type="taxonomic scope" value="Eukaryota"/>
</dbReference>
<dbReference type="PANTHER" id="PTHR10677">
    <property type="entry name" value="UBIQUILIN"/>
    <property type="match status" value="1"/>
</dbReference>
<dbReference type="Proteomes" id="UP000030748">
    <property type="component" value="Unassembled WGS sequence"/>
</dbReference>
<evidence type="ECO:0000313" key="2">
    <source>
        <dbReference type="EMBL" id="EYU30829.1"/>
    </source>
</evidence>
<dbReference type="InterPro" id="IPR015496">
    <property type="entry name" value="Ubiquilin"/>
</dbReference>
<feature type="non-terminal residue" evidence="2">
    <location>
        <position position="192"/>
    </location>
</feature>
<dbReference type="InterPro" id="IPR000626">
    <property type="entry name" value="Ubiquitin-like_dom"/>
</dbReference>